<feature type="domain" description="6-hydroxymethylpterin diphosphokinase MptE-like" evidence="1">
    <location>
        <begin position="58"/>
        <end position="217"/>
    </location>
</feature>
<keyword evidence="3" id="KW-1185">Reference proteome</keyword>
<organism evidence="2 3">
    <name type="scientific">Marivivens donghaensis</name>
    <dbReference type="NCBI Taxonomy" id="1699413"/>
    <lineage>
        <taxon>Bacteria</taxon>
        <taxon>Pseudomonadati</taxon>
        <taxon>Pseudomonadota</taxon>
        <taxon>Alphaproteobacteria</taxon>
        <taxon>Rhodobacterales</taxon>
        <taxon>Paracoccaceae</taxon>
        <taxon>Marivivens group</taxon>
        <taxon>Marivivens</taxon>
    </lineage>
</organism>
<dbReference type="SUPFAM" id="SSF53756">
    <property type="entry name" value="UDP-Glycosyltransferase/glycogen phosphorylase"/>
    <property type="match status" value="1"/>
</dbReference>
<reference evidence="2 3" key="1">
    <citation type="submission" date="2020-03" db="EMBL/GenBank/DDBJ databases">
        <title>Bacterial isolates of synthetic phycosphere.</title>
        <authorList>
            <person name="Fu H."/>
            <person name="Moran M.A."/>
        </authorList>
    </citation>
    <scope>NUCLEOTIDE SEQUENCE [LARGE SCALE GENOMIC DNA]</scope>
    <source>
        <strain evidence="2 3">HF1</strain>
    </source>
</reference>
<gene>
    <name evidence="2" type="ORF">HCZ30_14455</name>
</gene>
<dbReference type="RefSeq" id="WP_167639018.1">
    <property type="nucleotide sequence ID" value="NZ_JAATOP010000012.1"/>
</dbReference>
<evidence type="ECO:0000313" key="2">
    <source>
        <dbReference type="EMBL" id="NIY73632.1"/>
    </source>
</evidence>
<evidence type="ECO:0000259" key="1">
    <source>
        <dbReference type="Pfam" id="PF01973"/>
    </source>
</evidence>
<dbReference type="InterPro" id="IPR002826">
    <property type="entry name" value="MptE-like"/>
</dbReference>
<name>A0ABX0W3W9_9RHOB</name>
<sequence>MNRAELLSKSPEELEVIYDEALKRLPSRAPIYLPTERVGMVDRITGVEHVRKIYKEDLDEKYRPRLRELREQFKGKDRCFLIGNGPSLNRTDLSVLKDEVTFAVNGFFLKARELDWKPTFYLVEDHLVAEDRAYWVNDFKGPIKMFPAYLGYVFPESEDTIFYNHRPRKSYPHGFDFSMEADKITYTGCTVTFSMMQIAAFLGFKEIYLIGVDASYDIPKDAQEGKDYSVGVLDMKSDDPNHFDPNYFGKGFRWHDPQVEMMVAAYEEARRTLEGTPQTIYNATVGGMLEVFERRSFHDIFPNAKLPDDVEKAKEKQNAKKYPKLLVLDMTAMGNGTATGDLKATLFDGWSKDRIMQVAKVGENGFGIVVPNEESGYDTTTVAADEAKSAIEEFAPDIVLYRPVPKTPALHEFAMDVIGASTAPIVTWIMDDWPAELQTKPTENSEELCNDFADLLNAAALNLSICDKMSTAFEARYGVKFHAFANGVNPVQWPAMKHHHGQQLKLRYSGNLAANMTLDSVLTVAKAVEKLGQAGHDITFEISTQPWWHRDSAHLFADLKQTTIDTIARDAEAYREWLAGADAVLLTYNFDEETLRYVQYSMANKMPECLASGAAILAYGPKEVATIDYLSKSGGAITVDEQSPAKVEEALLRLLGSAELRNSLGQTARDVAFRNHNVVDLRDKLRELIADAAWKNVPSVEGLNVETLLESTQPDAKTLLTVMASDLLLSPEKALNIVQMPSAWATKIKSAQQGLPNESLVAKHYRDALSYAKSRQSR</sequence>
<dbReference type="EMBL" id="JAATOP010000012">
    <property type="protein sequence ID" value="NIY73632.1"/>
    <property type="molecule type" value="Genomic_DNA"/>
</dbReference>
<accession>A0ABX0W3W9</accession>
<dbReference type="Gene3D" id="3.40.50.2000">
    <property type="entry name" value="Glycogen Phosphorylase B"/>
    <property type="match status" value="1"/>
</dbReference>
<proteinExistence type="predicted"/>
<dbReference type="Pfam" id="PF01973">
    <property type="entry name" value="MptE-like"/>
    <property type="match status" value="1"/>
</dbReference>
<protein>
    <submittedName>
        <fullName evidence="2">DUF115 domain-containing protein</fullName>
    </submittedName>
</protein>
<evidence type="ECO:0000313" key="3">
    <source>
        <dbReference type="Proteomes" id="UP000709466"/>
    </source>
</evidence>
<dbReference type="Proteomes" id="UP000709466">
    <property type="component" value="Unassembled WGS sequence"/>
</dbReference>
<dbReference type="Gene3D" id="3.90.1480.10">
    <property type="entry name" value="Alpha-2,3-sialyltransferase"/>
    <property type="match status" value="1"/>
</dbReference>
<comment type="caution">
    <text evidence="2">The sequence shown here is derived from an EMBL/GenBank/DDBJ whole genome shotgun (WGS) entry which is preliminary data.</text>
</comment>